<organism evidence="7 8">
    <name type="scientific">Bacillus selenitireducens (strain ATCC 700615 / DSM 15326 / MLS10)</name>
    <dbReference type="NCBI Taxonomy" id="439292"/>
    <lineage>
        <taxon>Bacteria</taxon>
        <taxon>Bacillati</taxon>
        <taxon>Bacillota</taxon>
        <taxon>Bacilli</taxon>
        <taxon>Bacillales</taxon>
        <taxon>Bacillaceae</taxon>
        <taxon>Salisediminibacterium</taxon>
    </lineage>
</organism>
<evidence type="ECO:0000256" key="1">
    <source>
        <dbReference type="ARBA" id="ARBA00004308"/>
    </source>
</evidence>
<dbReference type="Pfam" id="PF04286">
    <property type="entry name" value="DUF445"/>
    <property type="match status" value="1"/>
</dbReference>
<keyword evidence="3 6" id="KW-0812">Transmembrane</keyword>
<comment type="subcellular location">
    <subcellularLocation>
        <location evidence="1">Endomembrane system</location>
    </subcellularLocation>
</comment>
<evidence type="ECO:0000256" key="3">
    <source>
        <dbReference type="ARBA" id="ARBA00022692"/>
    </source>
</evidence>
<dbReference type="OrthoDB" id="9787430at2"/>
<comment type="similarity">
    <text evidence="2">Belongs to the UPF0754 family.</text>
</comment>
<dbReference type="STRING" id="439292.Bsel_2499"/>
<dbReference type="PANTHER" id="PTHR35791:SF1">
    <property type="entry name" value="UPF0754 MEMBRANE PROTEIN YHEB"/>
    <property type="match status" value="1"/>
</dbReference>
<accession>D6XX24</accession>
<dbReference type="EMBL" id="CP001791">
    <property type="protein sequence ID" value="ADI00001.1"/>
    <property type="molecule type" value="Genomic_DNA"/>
</dbReference>
<evidence type="ECO:0000256" key="2">
    <source>
        <dbReference type="ARBA" id="ARBA00008053"/>
    </source>
</evidence>
<protein>
    <submittedName>
        <fullName evidence="7">Uncharacterized protein</fullName>
    </submittedName>
</protein>
<dbReference type="PANTHER" id="PTHR35791">
    <property type="entry name" value="UPF0754 MEMBRANE PROTEIN YHEB"/>
    <property type="match status" value="1"/>
</dbReference>
<dbReference type="RefSeq" id="WP_013173422.1">
    <property type="nucleotide sequence ID" value="NC_014219.1"/>
</dbReference>
<dbReference type="InterPro" id="IPR007383">
    <property type="entry name" value="DUF445"/>
</dbReference>
<evidence type="ECO:0000256" key="6">
    <source>
        <dbReference type="SAM" id="Phobius"/>
    </source>
</evidence>
<dbReference type="HOGENOM" id="CLU_042384_0_0_9"/>
<sequence>MFDTAGLILLMVLIGAILGGGTNVLAIRMIFRPFEAVRIGGIRIPFTPGLVPKRREEIADRLGRMVEDYLLTPEGVQSKLSDSAFTAQLEARIERGIDELLKDQRTVDEWVSDTFERQGNTAEVRRNLEANINQRIAALIDSYKSIPIKETVPQAWLTKAEEAMPKVSRDILVSFETYLISDEGQDQLGRMVARFFDSRGSVGGMLGRVVNRFSLVSVITKELTRFVKDEQTEQMVTRLLIREMHQLTEKKPVDLYDDEQANEQISILIRKIVNEIPIVGEWDKPIHEWGGAYRQLLDESIIPALMAGTTSLVSKYLSRMMRKIGIRDVVRDQVNQFPIEQLEQMIISVAMRELKLIALLGALIGGGIGLLQAILFLLFA</sequence>
<dbReference type="eggNOG" id="COG4399">
    <property type="taxonomic scope" value="Bacteria"/>
</dbReference>
<keyword evidence="5 6" id="KW-0472">Membrane</keyword>
<evidence type="ECO:0000313" key="8">
    <source>
        <dbReference type="Proteomes" id="UP000000271"/>
    </source>
</evidence>
<reference evidence="7" key="1">
    <citation type="submission" date="2009-10" db="EMBL/GenBank/DDBJ databases">
        <title>Complete sequence of Bacillus selenitireducens MLS10.</title>
        <authorList>
            <consortium name="US DOE Joint Genome Institute"/>
            <person name="Lucas S."/>
            <person name="Copeland A."/>
            <person name="Lapidus A."/>
            <person name="Glavina del Rio T."/>
            <person name="Dalin E."/>
            <person name="Tice H."/>
            <person name="Bruce D."/>
            <person name="Goodwin L."/>
            <person name="Pitluck S."/>
            <person name="Sims D."/>
            <person name="Brettin T."/>
            <person name="Detter J.C."/>
            <person name="Han C."/>
            <person name="Larimer F."/>
            <person name="Land M."/>
            <person name="Hauser L."/>
            <person name="Kyrpides N."/>
            <person name="Ovchinnikova G."/>
            <person name="Stolz J."/>
        </authorList>
    </citation>
    <scope>NUCLEOTIDE SEQUENCE [LARGE SCALE GENOMIC DNA]</scope>
    <source>
        <strain evidence="7">MLS10</strain>
    </source>
</reference>
<feature type="transmembrane region" description="Helical" evidence="6">
    <location>
        <begin position="356"/>
        <end position="379"/>
    </location>
</feature>
<dbReference type="AlphaFoldDB" id="D6XX24"/>
<gene>
    <name evidence="7" type="ordered locus">Bsel_2499</name>
</gene>
<proteinExistence type="inferred from homology"/>
<dbReference type="Proteomes" id="UP000000271">
    <property type="component" value="Chromosome"/>
</dbReference>
<evidence type="ECO:0000256" key="4">
    <source>
        <dbReference type="ARBA" id="ARBA00022989"/>
    </source>
</evidence>
<dbReference type="GO" id="GO:0012505">
    <property type="term" value="C:endomembrane system"/>
    <property type="evidence" value="ECO:0007669"/>
    <property type="project" value="UniProtKB-SubCell"/>
</dbReference>
<evidence type="ECO:0000313" key="7">
    <source>
        <dbReference type="EMBL" id="ADI00001.1"/>
    </source>
</evidence>
<evidence type="ECO:0000256" key="5">
    <source>
        <dbReference type="ARBA" id="ARBA00023136"/>
    </source>
</evidence>
<dbReference type="KEGG" id="bse:Bsel_2499"/>
<keyword evidence="4 6" id="KW-1133">Transmembrane helix</keyword>
<keyword evidence="8" id="KW-1185">Reference proteome</keyword>
<name>D6XX24_BACIE</name>